<keyword evidence="3" id="KW-1185">Reference proteome</keyword>
<feature type="compositionally biased region" description="Polar residues" evidence="1">
    <location>
        <begin position="82"/>
        <end position="97"/>
    </location>
</feature>
<comment type="caution">
    <text evidence="2">The sequence shown here is derived from an EMBL/GenBank/DDBJ whole genome shotgun (WGS) entry which is preliminary data.</text>
</comment>
<evidence type="ECO:0000313" key="3">
    <source>
        <dbReference type="Proteomes" id="UP001066276"/>
    </source>
</evidence>
<dbReference type="Proteomes" id="UP001066276">
    <property type="component" value="Chromosome 9"/>
</dbReference>
<feature type="region of interest" description="Disordered" evidence="1">
    <location>
        <begin position="19"/>
        <end position="98"/>
    </location>
</feature>
<dbReference type="AlphaFoldDB" id="A0AAV7MSI4"/>
<sequence length="132" mass="14205">MLCPAPPLSVLFRVAPPQPGLLSALRAPPRPRPLPPRRRTRQWARSTRAPQGQEGCPSPLPLPPGCRLGPIRPPGPKRSAVKAQNQSQGAGPSQQVQGRCVPLSLRVAPPLRSSLWAQLHPCAQRTQPGQVL</sequence>
<proteinExistence type="predicted"/>
<name>A0AAV7MSI4_PLEWA</name>
<organism evidence="2 3">
    <name type="scientific">Pleurodeles waltl</name>
    <name type="common">Iberian ribbed newt</name>
    <dbReference type="NCBI Taxonomy" id="8319"/>
    <lineage>
        <taxon>Eukaryota</taxon>
        <taxon>Metazoa</taxon>
        <taxon>Chordata</taxon>
        <taxon>Craniata</taxon>
        <taxon>Vertebrata</taxon>
        <taxon>Euteleostomi</taxon>
        <taxon>Amphibia</taxon>
        <taxon>Batrachia</taxon>
        <taxon>Caudata</taxon>
        <taxon>Salamandroidea</taxon>
        <taxon>Salamandridae</taxon>
        <taxon>Pleurodelinae</taxon>
        <taxon>Pleurodeles</taxon>
    </lineage>
</organism>
<reference evidence="2" key="1">
    <citation type="journal article" date="2022" name="bioRxiv">
        <title>Sequencing and chromosome-scale assembly of the giantPleurodeles waltlgenome.</title>
        <authorList>
            <person name="Brown T."/>
            <person name="Elewa A."/>
            <person name="Iarovenko S."/>
            <person name="Subramanian E."/>
            <person name="Araus A.J."/>
            <person name="Petzold A."/>
            <person name="Susuki M."/>
            <person name="Suzuki K.-i.T."/>
            <person name="Hayashi T."/>
            <person name="Toyoda A."/>
            <person name="Oliveira C."/>
            <person name="Osipova E."/>
            <person name="Leigh N.D."/>
            <person name="Simon A."/>
            <person name="Yun M.H."/>
        </authorList>
    </citation>
    <scope>NUCLEOTIDE SEQUENCE</scope>
    <source>
        <strain evidence="2">20211129_DDA</strain>
        <tissue evidence="2">Liver</tissue>
    </source>
</reference>
<evidence type="ECO:0000256" key="1">
    <source>
        <dbReference type="SAM" id="MobiDB-lite"/>
    </source>
</evidence>
<evidence type="ECO:0000313" key="2">
    <source>
        <dbReference type="EMBL" id="KAJ1106139.1"/>
    </source>
</evidence>
<gene>
    <name evidence="2" type="ORF">NDU88_003542</name>
</gene>
<protein>
    <submittedName>
        <fullName evidence="2">Uncharacterized protein</fullName>
    </submittedName>
</protein>
<accession>A0AAV7MSI4</accession>
<dbReference type="EMBL" id="JANPWB010000013">
    <property type="protein sequence ID" value="KAJ1106139.1"/>
    <property type="molecule type" value="Genomic_DNA"/>
</dbReference>